<organism evidence="1 2">
    <name type="scientific">Propioniciclava tarda</name>
    <dbReference type="NCBI Taxonomy" id="433330"/>
    <lineage>
        <taxon>Bacteria</taxon>
        <taxon>Bacillati</taxon>
        <taxon>Actinomycetota</taxon>
        <taxon>Actinomycetes</taxon>
        <taxon>Propionibacteriales</taxon>
        <taxon>Propionibacteriaceae</taxon>
        <taxon>Propioniciclava</taxon>
    </lineage>
</organism>
<dbReference type="RefSeq" id="WP_131171027.1">
    <property type="nucleotide sequence ID" value="NZ_FXTL01000002.1"/>
</dbReference>
<evidence type="ECO:0000313" key="2">
    <source>
        <dbReference type="Proteomes" id="UP000291933"/>
    </source>
</evidence>
<dbReference type="OrthoDB" id="9943923at2"/>
<dbReference type="EMBL" id="SDMR01000002">
    <property type="protein sequence ID" value="TBT95912.1"/>
    <property type="molecule type" value="Genomic_DNA"/>
</dbReference>
<reference evidence="1 2" key="1">
    <citation type="submission" date="2019-01" db="EMBL/GenBank/DDBJ databases">
        <title>Lactibacter flavus gen. nov., sp. nov., a novel bacterium of the family Propionibacteriaceae isolated from raw milk and dairy products.</title>
        <authorList>
            <person name="Huptas C."/>
            <person name="Wenning M."/>
            <person name="Breitenwieser F."/>
            <person name="Doll E."/>
            <person name="Von Neubeck M."/>
            <person name="Busse H.-J."/>
            <person name="Scherer S."/>
        </authorList>
    </citation>
    <scope>NUCLEOTIDE SEQUENCE [LARGE SCALE GENOMIC DNA]</scope>
    <source>
        <strain evidence="2">DSM 22130 / JCM 15804 / WR061</strain>
    </source>
</reference>
<evidence type="ECO:0000313" key="1">
    <source>
        <dbReference type="EMBL" id="TBT95912.1"/>
    </source>
</evidence>
<name>A0A4Q9KMY5_PROTD</name>
<dbReference type="Proteomes" id="UP000291933">
    <property type="component" value="Unassembled WGS sequence"/>
</dbReference>
<keyword evidence="2" id="KW-1185">Reference proteome</keyword>
<comment type="caution">
    <text evidence="1">The sequence shown here is derived from an EMBL/GenBank/DDBJ whole genome shotgun (WGS) entry which is preliminary data.</text>
</comment>
<accession>A0A4Q9KMY5</accession>
<dbReference type="AlphaFoldDB" id="A0A4Q9KMY5"/>
<protein>
    <submittedName>
        <fullName evidence="1">Uncharacterized protein</fullName>
    </submittedName>
</protein>
<gene>
    <name evidence="1" type="ORF">ET996_02755</name>
</gene>
<proteinExistence type="predicted"/>
<sequence length="101" mass="10734">MTDTKSGEQSIRQAARQAAVAAQARRRARTAERDKGLDAAALTLIVTLAERDALERRAGAAIRAMLAEGLTLPDVVTWTDGETTLKEATRLAELDQDGAGS</sequence>